<organism evidence="2 3">
    <name type="scientific">Streptosporangium vulgare</name>
    <dbReference type="NCBI Taxonomy" id="46190"/>
    <lineage>
        <taxon>Bacteria</taxon>
        <taxon>Bacillati</taxon>
        <taxon>Actinomycetota</taxon>
        <taxon>Actinomycetes</taxon>
        <taxon>Streptosporangiales</taxon>
        <taxon>Streptosporangiaceae</taxon>
        <taxon>Streptosporangium</taxon>
    </lineage>
</organism>
<comment type="caution">
    <text evidence="2">The sequence shown here is derived from an EMBL/GenBank/DDBJ whole genome shotgun (WGS) entry which is preliminary data.</text>
</comment>
<reference evidence="2 3" key="1">
    <citation type="submission" date="2024-09" db="EMBL/GenBank/DDBJ databases">
        <authorList>
            <person name="Sun Q."/>
            <person name="Mori K."/>
        </authorList>
    </citation>
    <scope>NUCLEOTIDE SEQUENCE [LARGE SCALE GENOMIC DNA]</scope>
    <source>
        <strain evidence="2 3">JCM 3028</strain>
    </source>
</reference>
<feature type="compositionally biased region" description="Low complexity" evidence="1">
    <location>
        <begin position="11"/>
        <end position="29"/>
    </location>
</feature>
<dbReference type="RefSeq" id="WP_344747928.1">
    <property type="nucleotide sequence ID" value="NZ_BAAAWW010000139.1"/>
</dbReference>
<evidence type="ECO:0000313" key="3">
    <source>
        <dbReference type="Proteomes" id="UP001589610"/>
    </source>
</evidence>
<dbReference type="EMBL" id="JBHMBS010000034">
    <property type="protein sequence ID" value="MFB9681475.1"/>
    <property type="molecule type" value="Genomic_DNA"/>
</dbReference>
<gene>
    <name evidence="2" type="ORF">ACFFRH_38855</name>
</gene>
<proteinExistence type="predicted"/>
<feature type="region of interest" description="Disordered" evidence="1">
    <location>
        <begin position="1"/>
        <end position="30"/>
    </location>
</feature>
<protein>
    <submittedName>
        <fullName evidence="2">Uncharacterized protein</fullName>
    </submittedName>
</protein>
<evidence type="ECO:0000313" key="2">
    <source>
        <dbReference type="EMBL" id="MFB9681475.1"/>
    </source>
</evidence>
<evidence type="ECO:0000256" key="1">
    <source>
        <dbReference type="SAM" id="MobiDB-lite"/>
    </source>
</evidence>
<dbReference type="Proteomes" id="UP001589610">
    <property type="component" value="Unassembled WGS sequence"/>
</dbReference>
<name>A0ABV5TTL4_9ACTN</name>
<accession>A0ABV5TTL4</accession>
<sequence length="96" mass="9925">MPVLTTRFAGPSPTLAASSASSASPTPSAVLREPVTSHLAAEFLTVPVDTVDRCVADVCACAEHLGIEATAEIVERVAREHLLALVNSAPPPRGPR</sequence>
<keyword evidence="3" id="KW-1185">Reference proteome</keyword>